<protein>
    <submittedName>
        <fullName evidence="1">Uncharacterized protein</fullName>
    </submittedName>
</protein>
<comment type="caution">
    <text evidence="1">The sequence shown here is derived from an EMBL/GenBank/DDBJ whole genome shotgun (WGS) entry which is preliminary data.</text>
</comment>
<evidence type="ECO:0000313" key="1">
    <source>
        <dbReference type="EMBL" id="MEV4925531.1"/>
    </source>
</evidence>
<proteinExistence type="predicted"/>
<keyword evidence="2" id="KW-1185">Reference proteome</keyword>
<name>A0ABV3IYL2_9ACTN</name>
<dbReference type="EMBL" id="JBFASG010000023">
    <property type="protein sequence ID" value="MEV4925531.1"/>
    <property type="molecule type" value="Genomic_DNA"/>
</dbReference>
<dbReference type="RefSeq" id="WP_366089216.1">
    <property type="nucleotide sequence ID" value="NZ_JBFASG010000023.1"/>
</dbReference>
<evidence type="ECO:0000313" key="2">
    <source>
        <dbReference type="Proteomes" id="UP001552479"/>
    </source>
</evidence>
<reference evidence="1 2" key="1">
    <citation type="submission" date="2024-06" db="EMBL/GenBank/DDBJ databases">
        <title>The Natural Products Discovery Center: Release of the First 8490 Sequenced Strains for Exploring Actinobacteria Biosynthetic Diversity.</title>
        <authorList>
            <person name="Kalkreuter E."/>
            <person name="Kautsar S.A."/>
            <person name="Yang D."/>
            <person name="Bader C.D."/>
            <person name="Teijaro C.N."/>
            <person name="Fluegel L."/>
            <person name="Davis C.M."/>
            <person name="Simpson J.R."/>
            <person name="Lauterbach L."/>
            <person name="Steele A.D."/>
            <person name="Gui C."/>
            <person name="Meng S."/>
            <person name="Li G."/>
            <person name="Viehrig K."/>
            <person name="Ye F."/>
            <person name="Su P."/>
            <person name="Kiefer A.F."/>
            <person name="Nichols A."/>
            <person name="Cepeda A.J."/>
            <person name="Yan W."/>
            <person name="Fan B."/>
            <person name="Jiang Y."/>
            <person name="Adhikari A."/>
            <person name="Zheng C.-J."/>
            <person name="Schuster L."/>
            <person name="Cowan T.M."/>
            <person name="Smanski M.J."/>
            <person name="Chevrette M.G."/>
            <person name="De Carvalho L.P.S."/>
            <person name="Shen B."/>
        </authorList>
    </citation>
    <scope>NUCLEOTIDE SEQUENCE [LARGE SCALE GENOMIC DNA]</scope>
    <source>
        <strain evidence="1 2">NPDC053791</strain>
    </source>
</reference>
<sequence>MIEEIATSLRTHHHVRVEVTGKTVRIGDVIDFGGRGFTVVYVLGFSNGTRGLRFRTGEELIVEPDEELSAVRAFRKR</sequence>
<gene>
    <name evidence="1" type="ORF">AB0L03_22335</name>
</gene>
<accession>A0ABV3IYL2</accession>
<organism evidence="1 2">
    <name type="scientific">Streptomyces roseoverticillatus</name>
    <dbReference type="NCBI Taxonomy" id="66429"/>
    <lineage>
        <taxon>Bacteria</taxon>
        <taxon>Bacillati</taxon>
        <taxon>Actinomycetota</taxon>
        <taxon>Actinomycetes</taxon>
        <taxon>Kitasatosporales</taxon>
        <taxon>Streptomycetaceae</taxon>
        <taxon>Streptomyces</taxon>
    </lineage>
</organism>
<dbReference type="Proteomes" id="UP001552479">
    <property type="component" value="Unassembled WGS sequence"/>
</dbReference>